<dbReference type="AlphaFoldDB" id="E6SP64"/>
<reference evidence="1 2" key="2">
    <citation type="journal article" date="2011" name="Stand. Genomic Sci.">
        <title>Complete genome sequence of Bacteroides helcogenes type strain (P 36-108).</title>
        <authorList>
            <person name="Pati A."/>
            <person name="Gronow S."/>
            <person name="Zeytun A."/>
            <person name="Lapidus A."/>
            <person name="Nolan M."/>
            <person name="Hammon N."/>
            <person name="Deshpande S."/>
            <person name="Cheng J.F."/>
            <person name="Tapia R."/>
            <person name="Han C."/>
            <person name="Goodwin L."/>
            <person name="Pitluck S."/>
            <person name="Liolios K."/>
            <person name="Pagani I."/>
            <person name="Ivanova N."/>
            <person name="Mavromatis K."/>
            <person name="Chen A."/>
            <person name="Palaniappan K."/>
            <person name="Land M."/>
            <person name="Hauser L."/>
            <person name="Chang Y.J."/>
            <person name="Jeffries C.D."/>
            <person name="Detter J.C."/>
            <person name="Brambilla E."/>
            <person name="Rohde M."/>
            <person name="Goker M."/>
            <person name="Woyke T."/>
            <person name="Bristow J."/>
            <person name="Eisen J.A."/>
            <person name="Markowitz V."/>
            <person name="Hugenholtz P."/>
            <person name="Kyrpides N.C."/>
            <person name="Klenk H.P."/>
            <person name="Lucas S."/>
        </authorList>
    </citation>
    <scope>NUCLEOTIDE SEQUENCE [LARGE SCALE GENOMIC DNA]</scope>
    <source>
        <strain evidence="2">ATCC 35417 / DSM 20613 / JCM 6297 / CCUG 15421 / P 36-108</strain>
    </source>
</reference>
<dbReference type="HOGENOM" id="CLU_3164883_0_0_10"/>
<dbReference type="STRING" id="693979.Bache_1856"/>
<protein>
    <submittedName>
        <fullName evidence="1">Uncharacterized protein</fullName>
    </submittedName>
</protein>
<organism evidence="1 2">
    <name type="scientific">Bacteroides helcogenes (strain ATCC 35417 / DSM 20613 / JCM 6297 / CCUG 15421 / P 36-108)</name>
    <dbReference type="NCBI Taxonomy" id="693979"/>
    <lineage>
        <taxon>Bacteria</taxon>
        <taxon>Pseudomonadati</taxon>
        <taxon>Bacteroidota</taxon>
        <taxon>Bacteroidia</taxon>
        <taxon>Bacteroidales</taxon>
        <taxon>Bacteroidaceae</taxon>
        <taxon>Bacteroides</taxon>
    </lineage>
</organism>
<keyword evidence="2" id="KW-1185">Reference proteome</keyword>
<name>E6SP64_BACT6</name>
<gene>
    <name evidence="1" type="ordered locus">Bache_1856</name>
</gene>
<reference key="1">
    <citation type="submission" date="2010-11" db="EMBL/GenBank/DDBJ databases">
        <title>The complete genome of Bacteroides helcogenes P 36-108.</title>
        <authorList>
            <consortium name="US DOE Joint Genome Institute (JGI-PGF)"/>
            <person name="Lucas S."/>
            <person name="Copeland A."/>
            <person name="Lapidus A."/>
            <person name="Bruce D."/>
            <person name="Goodwin L."/>
            <person name="Pitluck S."/>
            <person name="Kyrpides N."/>
            <person name="Mavromatis K."/>
            <person name="Ivanova N."/>
            <person name="Zeytun A."/>
            <person name="Brettin T."/>
            <person name="Detter J.C."/>
            <person name="Tapia R."/>
            <person name="Han C."/>
            <person name="Land M."/>
            <person name="Hauser L."/>
            <person name="Markowitz V."/>
            <person name="Cheng J.-F."/>
            <person name="Hugenholtz P."/>
            <person name="Woyke T."/>
            <person name="Wu D."/>
            <person name="Gronow S."/>
            <person name="Wellnitz S."/>
            <person name="Brambilla E."/>
            <person name="Klenk H.-P."/>
            <person name="Eisen J.A."/>
        </authorList>
    </citation>
    <scope>NUCLEOTIDE SEQUENCE</scope>
    <source>
        <strain>P 36-108</strain>
    </source>
</reference>
<evidence type="ECO:0000313" key="2">
    <source>
        <dbReference type="Proteomes" id="UP000008630"/>
    </source>
</evidence>
<dbReference type="Proteomes" id="UP000008630">
    <property type="component" value="Chromosome"/>
</dbReference>
<dbReference type="EMBL" id="CP002352">
    <property type="protein sequence ID" value="ADV43834.1"/>
    <property type="molecule type" value="Genomic_DNA"/>
</dbReference>
<sequence length="47" mass="5498">MYFCWIYCFMMNDVFCLQSKGIHVKSSIPKNDDFPENNDVSETLCAI</sequence>
<proteinExistence type="predicted"/>
<evidence type="ECO:0000313" key="1">
    <source>
        <dbReference type="EMBL" id="ADV43834.1"/>
    </source>
</evidence>
<accession>E6SP64</accession>
<dbReference type="KEGG" id="bhl:Bache_1856"/>